<dbReference type="PIRSF" id="PIRSF001438">
    <property type="entry name" value="4pyrrol_synth_OHMeBilane_synth"/>
    <property type="match status" value="1"/>
</dbReference>
<dbReference type="GO" id="GO:0005737">
    <property type="term" value="C:cytoplasm"/>
    <property type="evidence" value="ECO:0007669"/>
    <property type="project" value="UniProtKB-UniRule"/>
</dbReference>
<dbReference type="GO" id="GO:0004418">
    <property type="term" value="F:hydroxymethylbilane synthase activity"/>
    <property type="evidence" value="ECO:0007669"/>
    <property type="project" value="UniProtKB-UniRule"/>
</dbReference>
<accession>F2NEV4</accession>
<dbReference type="AlphaFoldDB" id="F2NEV4"/>
<evidence type="ECO:0000256" key="7">
    <source>
        <dbReference type="ARBA" id="ARBA00048169"/>
    </source>
</evidence>
<dbReference type="SUPFAM" id="SSF53850">
    <property type="entry name" value="Periplasmic binding protein-like II"/>
    <property type="match status" value="1"/>
</dbReference>
<dbReference type="HAMAP" id="MF_00260">
    <property type="entry name" value="Porphobil_deam"/>
    <property type="match status" value="1"/>
</dbReference>
<comment type="miscellaneous">
    <text evidence="8">The porphobilinogen subunits are added to the dipyrromethane group.</text>
</comment>
<dbReference type="GO" id="GO:0006782">
    <property type="term" value="P:protoporphyrinogen IX biosynthetic process"/>
    <property type="evidence" value="ECO:0007669"/>
    <property type="project" value="UniProtKB-UniRule"/>
</dbReference>
<dbReference type="RefSeq" id="WP_013705407.1">
    <property type="nucleotide sequence ID" value="NC_015388.1"/>
</dbReference>
<dbReference type="InterPro" id="IPR022419">
    <property type="entry name" value="Porphobilin_deaminase_cofac_BS"/>
</dbReference>
<dbReference type="Proteomes" id="UP000000483">
    <property type="component" value="Chromosome"/>
</dbReference>
<dbReference type="PANTHER" id="PTHR11557">
    <property type="entry name" value="PORPHOBILINOGEN DEAMINASE"/>
    <property type="match status" value="1"/>
</dbReference>
<keyword evidence="12" id="KW-1185">Reference proteome</keyword>
<dbReference type="PANTHER" id="PTHR11557:SF0">
    <property type="entry name" value="PORPHOBILINOGEN DEAMINASE"/>
    <property type="match status" value="1"/>
</dbReference>
<evidence type="ECO:0000259" key="10">
    <source>
        <dbReference type="Pfam" id="PF03900"/>
    </source>
</evidence>
<dbReference type="SUPFAM" id="SSF54782">
    <property type="entry name" value="Porphobilinogen deaminase (hydroxymethylbilane synthase), C-terminal domain"/>
    <property type="match status" value="1"/>
</dbReference>
<dbReference type="InterPro" id="IPR022417">
    <property type="entry name" value="Porphobilin_deaminase_N"/>
</dbReference>
<feature type="modified residue" description="S-(dipyrrolylmethanemethyl)cysteine" evidence="8">
    <location>
        <position position="241"/>
    </location>
</feature>
<proteinExistence type="inferred from homology"/>
<comment type="catalytic activity">
    <reaction evidence="7 8">
        <text>4 porphobilinogen + H2O = hydroxymethylbilane + 4 NH4(+)</text>
        <dbReference type="Rhea" id="RHEA:13185"/>
        <dbReference type="ChEBI" id="CHEBI:15377"/>
        <dbReference type="ChEBI" id="CHEBI:28938"/>
        <dbReference type="ChEBI" id="CHEBI:57845"/>
        <dbReference type="ChEBI" id="CHEBI:58126"/>
        <dbReference type="EC" id="2.5.1.61"/>
    </reaction>
</comment>
<sequence length="311" mass="33661">MKNHLRIGTRGSALALAQAAWVQQQIQGRYPQITVDLEIIKTTGDKIQDVALAKIGGKGLFTKEIEMAILSGEVDLGVHSMKDVPTEIPLGLVIGITTVREDPRDAFISRKYRSLAEIPLGGRIGTGSLRRRAQLLHLRPDLEIVPLRGNVDTRLRKLTEADLDAIILAAAGLHRLGRAAEITAILPETQMLPAIGQGALGLEYRQDDAVTMELLEFLDDPETRVAVAAERAFLARLEGGCQVPIAAMGTLKKGELFLDGLIGDLAGSRIYREQLSRPPAAAADLGQQLAETLLKRGGAQILSEVYGRVFD</sequence>
<evidence type="ECO:0000256" key="6">
    <source>
        <dbReference type="ARBA" id="ARBA00023244"/>
    </source>
</evidence>
<feature type="domain" description="Porphobilinogen deaminase N-terminal" evidence="9">
    <location>
        <begin position="5"/>
        <end position="211"/>
    </location>
</feature>
<protein>
    <recommendedName>
        <fullName evidence="8">Porphobilinogen deaminase</fullName>
        <shortName evidence="8">PBG</shortName>
        <ecNumber evidence="8">2.5.1.61</ecNumber>
    </recommendedName>
    <alternativeName>
        <fullName evidence="8">Hydroxymethylbilane synthase</fullName>
        <shortName evidence="8">HMBS</shortName>
    </alternativeName>
    <alternativeName>
        <fullName evidence="8">Pre-uroporphyrinogen synthase</fullName>
    </alternativeName>
</protein>
<comment type="cofactor">
    <cofactor evidence="8">
        <name>dipyrromethane</name>
        <dbReference type="ChEBI" id="CHEBI:60342"/>
    </cofactor>
    <text evidence="8">Binds 1 dipyrromethane group covalently.</text>
</comment>
<dbReference type="PRINTS" id="PR00151">
    <property type="entry name" value="PORPHBDMNASE"/>
</dbReference>
<evidence type="ECO:0000256" key="2">
    <source>
        <dbReference type="ARBA" id="ARBA00004735"/>
    </source>
</evidence>
<comment type="similarity">
    <text evidence="3 8">Belongs to the HMBS family.</text>
</comment>
<keyword evidence="5 8" id="KW-0808">Transferase</keyword>
<keyword evidence="6 8" id="KW-0627">Porphyrin biosynthesis</keyword>
<dbReference type="PROSITE" id="PS00533">
    <property type="entry name" value="PORPHOBILINOGEN_DEAM"/>
    <property type="match status" value="1"/>
</dbReference>
<dbReference type="Gene3D" id="3.40.190.10">
    <property type="entry name" value="Periplasmic binding protein-like II"/>
    <property type="match status" value="2"/>
</dbReference>
<dbReference type="InterPro" id="IPR022418">
    <property type="entry name" value="Porphobilinogen_deaminase_C"/>
</dbReference>
<dbReference type="InterPro" id="IPR036803">
    <property type="entry name" value="Porphobilinogen_deaminase_C_sf"/>
</dbReference>
<dbReference type="Gene3D" id="3.30.160.40">
    <property type="entry name" value="Porphobilinogen deaminase, C-terminal domain"/>
    <property type="match status" value="1"/>
</dbReference>
<evidence type="ECO:0000256" key="3">
    <source>
        <dbReference type="ARBA" id="ARBA00005638"/>
    </source>
</evidence>
<evidence type="ECO:0000256" key="8">
    <source>
        <dbReference type="HAMAP-Rule" id="MF_00260"/>
    </source>
</evidence>
<dbReference type="CDD" id="cd13646">
    <property type="entry name" value="PBP2_EcHMBS_like"/>
    <property type="match status" value="1"/>
</dbReference>
<dbReference type="EC" id="2.5.1.61" evidence="8"/>
<gene>
    <name evidence="8" type="primary">hemC</name>
    <name evidence="11" type="ordered locus">Desac_0405</name>
</gene>
<evidence type="ECO:0000256" key="5">
    <source>
        <dbReference type="ARBA" id="ARBA00022679"/>
    </source>
</evidence>
<dbReference type="UniPathway" id="UPA00251">
    <property type="reaction ID" value="UER00319"/>
</dbReference>
<dbReference type="KEGG" id="dao:Desac_0405"/>
<comment type="pathway">
    <text evidence="2 8">Porphyrin-containing compound metabolism; protoporphyrin-IX biosynthesis; coproporphyrinogen-III from 5-aminolevulinate: step 2/4.</text>
</comment>
<reference evidence="11 12" key="1">
    <citation type="journal article" date="2011" name="Stand. Genomic Sci.">
        <title>Complete genome sequence of the acetate-degrading sulfate reducer Desulfobacca acetoxidans type strain (ASRB2).</title>
        <authorList>
            <person name="Goker M."/>
            <person name="Teshima H."/>
            <person name="Lapidus A."/>
            <person name="Nolan M."/>
            <person name="Lucas S."/>
            <person name="Hammon N."/>
            <person name="Deshpande S."/>
            <person name="Cheng J.F."/>
            <person name="Tapia R."/>
            <person name="Han C."/>
            <person name="Goodwin L."/>
            <person name="Pitluck S."/>
            <person name="Huntemann M."/>
            <person name="Liolios K."/>
            <person name="Ivanova N."/>
            <person name="Pagani I."/>
            <person name="Mavromatis K."/>
            <person name="Ovchinikova G."/>
            <person name="Pati A."/>
            <person name="Chen A."/>
            <person name="Palaniappan K."/>
            <person name="Land M."/>
            <person name="Hauser L."/>
            <person name="Brambilla E.M."/>
            <person name="Rohde M."/>
            <person name="Spring S."/>
            <person name="Detter J.C."/>
            <person name="Woyke T."/>
            <person name="Bristow J."/>
            <person name="Eisen J.A."/>
            <person name="Markowitz V."/>
            <person name="Hugenholtz P."/>
            <person name="Kyrpides N.C."/>
            <person name="Klenk H.P."/>
        </authorList>
    </citation>
    <scope>NUCLEOTIDE SEQUENCE [LARGE SCALE GENOMIC DNA]</scope>
    <source>
        <strain evidence="12">ATCC 700848 / DSM 11109 / ASRB2</strain>
    </source>
</reference>
<dbReference type="EMBL" id="CP002629">
    <property type="protein sequence ID" value="AEB08294.1"/>
    <property type="molecule type" value="Genomic_DNA"/>
</dbReference>
<dbReference type="InterPro" id="IPR000860">
    <property type="entry name" value="HemC"/>
</dbReference>
<feature type="domain" description="Porphobilinogen deaminase C-terminal" evidence="10">
    <location>
        <begin position="226"/>
        <end position="294"/>
    </location>
</feature>
<name>F2NEV4_DESAR</name>
<organism evidence="11 12">
    <name type="scientific">Desulfobacca acetoxidans (strain ATCC 700848 / DSM 11109 / ASRB2)</name>
    <dbReference type="NCBI Taxonomy" id="880072"/>
    <lineage>
        <taxon>Bacteria</taxon>
        <taxon>Pseudomonadati</taxon>
        <taxon>Thermodesulfobacteriota</taxon>
        <taxon>Desulfobaccia</taxon>
        <taxon>Desulfobaccales</taxon>
        <taxon>Desulfobaccaceae</taxon>
        <taxon>Desulfobacca</taxon>
    </lineage>
</organism>
<comment type="function">
    <text evidence="1 8">Tetrapolymerization of the monopyrrole PBG into the hydroxymethylbilane pre-uroporphyrinogen in several discrete steps.</text>
</comment>
<dbReference type="OrthoDB" id="9810298at2"/>
<dbReference type="FunFam" id="3.40.190.10:FF:000005">
    <property type="entry name" value="Porphobilinogen deaminase"/>
    <property type="match status" value="1"/>
</dbReference>
<comment type="subunit">
    <text evidence="4 8">Monomer.</text>
</comment>
<evidence type="ECO:0000256" key="4">
    <source>
        <dbReference type="ARBA" id="ARBA00011245"/>
    </source>
</evidence>
<evidence type="ECO:0000313" key="12">
    <source>
        <dbReference type="Proteomes" id="UP000000483"/>
    </source>
</evidence>
<evidence type="ECO:0000256" key="1">
    <source>
        <dbReference type="ARBA" id="ARBA00002869"/>
    </source>
</evidence>
<evidence type="ECO:0000259" key="9">
    <source>
        <dbReference type="Pfam" id="PF01379"/>
    </source>
</evidence>
<dbReference type="Pfam" id="PF01379">
    <property type="entry name" value="Porphobil_deam"/>
    <property type="match status" value="1"/>
</dbReference>
<dbReference type="HOGENOM" id="CLU_019704_0_2_7"/>
<dbReference type="STRING" id="880072.Desac_0405"/>
<reference evidence="12" key="2">
    <citation type="submission" date="2011-03" db="EMBL/GenBank/DDBJ databases">
        <title>The complete genome of Desulfobacca acetoxidans DSM 11109.</title>
        <authorList>
            <consortium name="US DOE Joint Genome Institute (JGI-PGF)"/>
            <person name="Lucas S."/>
            <person name="Copeland A."/>
            <person name="Lapidus A."/>
            <person name="Bruce D."/>
            <person name="Goodwin L."/>
            <person name="Pitluck S."/>
            <person name="Peters L."/>
            <person name="Kyrpides N."/>
            <person name="Mavromatis K."/>
            <person name="Ivanova N."/>
            <person name="Ovchinnikova G."/>
            <person name="Teshima H."/>
            <person name="Detter J.C."/>
            <person name="Han C."/>
            <person name="Land M."/>
            <person name="Hauser L."/>
            <person name="Markowitz V."/>
            <person name="Cheng J.-F."/>
            <person name="Hugenholtz P."/>
            <person name="Woyke T."/>
            <person name="Wu D."/>
            <person name="Spring S."/>
            <person name="Schueler E."/>
            <person name="Brambilla E."/>
            <person name="Klenk H.-P."/>
            <person name="Eisen J.A."/>
        </authorList>
    </citation>
    <scope>NUCLEOTIDE SEQUENCE [LARGE SCALE GENOMIC DNA]</scope>
    <source>
        <strain evidence="12">ATCC 700848 / DSM 11109 / ASRB2</strain>
    </source>
</reference>
<dbReference type="NCBIfam" id="TIGR00212">
    <property type="entry name" value="hemC"/>
    <property type="match status" value="1"/>
</dbReference>
<dbReference type="eggNOG" id="COG0181">
    <property type="taxonomic scope" value="Bacteria"/>
</dbReference>
<dbReference type="Pfam" id="PF03900">
    <property type="entry name" value="Porphobil_deamC"/>
    <property type="match status" value="1"/>
</dbReference>
<dbReference type="FunFam" id="3.40.190.10:FF:000004">
    <property type="entry name" value="Porphobilinogen deaminase"/>
    <property type="match status" value="1"/>
</dbReference>
<evidence type="ECO:0000313" key="11">
    <source>
        <dbReference type="EMBL" id="AEB08294.1"/>
    </source>
</evidence>